<gene>
    <name evidence="3" type="ORF">BWY43_00593</name>
</gene>
<dbReference type="PANTHER" id="PTHR22953:SF153">
    <property type="entry name" value="PURPLE ACID PHOSPHATASE"/>
    <property type="match status" value="1"/>
</dbReference>
<feature type="domain" description="Fibronectin type-III" evidence="2">
    <location>
        <begin position="250"/>
        <end position="346"/>
    </location>
</feature>
<dbReference type="AlphaFoldDB" id="A0A1V5SCC7"/>
<dbReference type="GO" id="GO:0046872">
    <property type="term" value="F:metal ion binding"/>
    <property type="evidence" value="ECO:0007669"/>
    <property type="project" value="InterPro"/>
</dbReference>
<comment type="caution">
    <text evidence="3">The sequence shown here is derived from an EMBL/GenBank/DDBJ whole genome shotgun (WGS) entry which is preliminary data.</text>
</comment>
<organism evidence="3">
    <name type="scientific">candidate division WS2 bacterium ADurb.Bin280</name>
    <dbReference type="NCBI Taxonomy" id="1852829"/>
    <lineage>
        <taxon>Bacteria</taxon>
        <taxon>candidate division WS2</taxon>
    </lineage>
</organism>
<sequence length="658" mass="72062">MTIDNNTNYSGENTFYLLVIDNAQNQSSEKTVKFYIAPGLVRNLSALPATTAESPSTQNNFKFTWDEPENLSGEIKQYRYSINQTPSSANTTDNVVSSAQIDYGPHATQQGKNTIYVVAEGDWGGSNVNYDQYSSLDFYIQTENPNPPEGVQITDSSNRVLNQYRLTITWDEPSEGPEAEEYVVKRSTDNQTFATVGSTTSTGYLDSGLSGDDTYYYRILSKDSAGALSVENADLTVDKKPTGKYTQPPEISNTSVKVVTGATTADITWVTDRSSDSFVEYGTTEGLGLSFGQREETKEHKVSLSGLKAGTKYYYRCQSLDPGDLRDYSQDSGYSEIFEMTTTAAPTLSDVSFSSITTNSAIVSFQTNKTSIARIQYGTSTDYDKEINDSAGSGTSQHAVLLDSLQDDTTYQLKITITDEEGNQIESPGHSFSTLAMPKVESMTIESQKESADTSVKITFVTNVETLGAVEYSSADIAKKEVASSEYKKIHEFTVGGLQDQQSYTFQALARDKFGNEARSDSRVFDTPNDSRPPVITDIVIETSNVGVGREDEAQMVVSWRTDEPATSKVEYGEGISGDQYNQSTTEDGAMTNSHLVVVSALTDDNPYHLRVCSKDKGANITCSGDNTVVPGEAKKSLFTILLDTFQNTFGWLLVLIK</sequence>
<protein>
    <submittedName>
        <fullName evidence="3">Fibronectin type III domain protein</fullName>
    </submittedName>
</protein>
<dbReference type="GO" id="GO:0003993">
    <property type="term" value="F:acid phosphatase activity"/>
    <property type="evidence" value="ECO:0007669"/>
    <property type="project" value="InterPro"/>
</dbReference>
<dbReference type="InterPro" id="IPR036116">
    <property type="entry name" value="FN3_sf"/>
</dbReference>
<keyword evidence="1" id="KW-0732">Signal</keyword>
<reference evidence="3" key="1">
    <citation type="submission" date="2017-02" db="EMBL/GenBank/DDBJ databases">
        <title>Delving into the versatile metabolic prowess of the omnipresent phylum Bacteroidetes.</title>
        <authorList>
            <person name="Nobu M.K."/>
            <person name="Mei R."/>
            <person name="Narihiro T."/>
            <person name="Kuroda K."/>
            <person name="Liu W.-T."/>
        </authorList>
    </citation>
    <scope>NUCLEOTIDE SEQUENCE</scope>
    <source>
        <strain evidence="3">ADurb.Bin280</strain>
    </source>
</reference>
<dbReference type="PANTHER" id="PTHR22953">
    <property type="entry name" value="ACID PHOSPHATASE RELATED"/>
    <property type="match status" value="1"/>
</dbReference>
<dbReference type="CDD" id="cd00063">
    <property type="entry name" value="FN3"/>
    <property type="match status" value="1"/>
</dbReference>
<dbReference type="Pfam" id="PF16656">
    <property type="entry name" value="Pur_ac_phosph_N"/>
    <property type="match status" value="1"/>
</dbReference>
<dbReference type="SUPFAM" id="SSF49265">
    <property type="entry name" value="Fibronectin type III"/>
    <property type="match status" value="1"/>
</dbReference>
<dbReference type="InterPro" id="IPR008963">
    <property type="entry name" value="Purple_acid_Pase-like_N"/>
</dbReference>
<dbReference type="SUPFAM" id="SSF49363">
    <property type="entry name" value="Purple acid phosphatase, N-terminal domain"/>
    <property type="match status" value="2"/>
</dbReference>
<evidence type="ECO:0000313" key="3">
    <source>
        <dbReference type="EMBL" id="OQA52169.1"/>
    </source>
</evidence>
<feature type="domain" description="Fibronectin type-III" evidence="2">
    <location>
        <begin position="147"/>
        <end position="242"/>
    </location>
</feature>
<proteinExistence type="predicted"/>
<dbReference type="Gene3D" id="2.60.40.10">
    <property type="entry name" value="Immunoglobulins"/>
    <property type="match status" value="1"/>
</dbReference>
<evidence type="ECO:0000259" key="2">
    <source>
        <dbReference type="PROSITE" id="PS50853"/>
    </source>
</evidence>
<dbReference type="InterPro" id="IPR013783">
    <property type="entry name" value="Ig-like_fold"/>
</dbReference>
<dbReference type="EMBL" id="MWBO01000042">
    <property type="protein sequence ID" value="OQA52169.1"/>
    <property type="molecule type" value="Genomic_DNA"/>
</dbReference>
<name>A0A1V5SCC7_9BACT</name>
<dbReference type="InterPro" id="IPR003961">
    <property type="entry name" value="FN3_dom"/>
</dbReference>
<evidence type="ECO:0000256" key="1">
    <source>
        <dbReference type="ARBA" id="ARBA00022729"/>
    </source>
</evidence>
<dbReference type="Gene3D" id="2.60.40.380">
    <property type="entry name" value="Purple acid phosphatase-like, N-terminal"/>
    <property type="match status" value="1"/>
</dbReference>
<dbReference type="InterPro" id="IPR015914">
    <property type="entry name" value="PAPs_N"/>
</dbReference>
<dbReference type="SMART" id="SM00060">
    <property type="entry name" value="FN3"/>
    <property type="match status" value="5"/>
</dbReference>
<dbReference type="InterPro" id="IPR039331">
    <property type="entry name" value="PAPs-like"/>
</dbReference>
<dbReference type="Proteomes" id="UP000485367">
    <property type="component" value="Unassembled WGS sequence"/>
</dbReference>
<accession>A0A1V5SCC7</accession>
<dbReference type="PROSITE" id="PS50853">
    <property type="entry name" value="FN3"/>
    <property type="match status" value="2"/>
</dbReference>